<keyword evidence="1" id="KW-0645">Protease</keyword>
<evidence type="ECO:0000256" key="1">
    <source>
        <dbReference type="PIRNR" id="PIRNR037989"/>
    </source>
</evidence>
<keyword evidence="3" id="KW-1185">Reference proteome</keyword>
<proteinExistence type="inferred from homology"/>
<name>A0A5E4NGB3_9HEMI</name>
<dbReference type="EC" id="3.4.21.-" evidence="1"/>
<organism evidence="2 3">
    <name type="scientific">Cinara cedri</name>
    <dbReference type="NCBI Taxonomy" id="506608"/>
    <lineage>
        <taxon>Eukaryota</taxon>
        <taxon>Metazoa</taxon>
        <taxon>Ecdysozoa</taxon>
        <taxon>Arthropoda</taxon>
        <taxon>Hexapoda</taxon>
        <taxon>Insecta</taxon>
        <taxon>Pterygota</taxon>
        <taxon>Neoptera</taxon>
        <taxon>Paraneoptera</taxon>
        <taxon>Hemiptera</taxon>
        <taxon>Sternorrhyncha</taxon>
        <taxon>Aphidomorpha</taxon>
        <taxon>Aphidoidea</taxon>
        <taxon>Aphididae</taxon>
        <taxon>Lachninae</taxon>
        <taxon>Cinara</taxon>
    </lineage>
</organism>
<dbReference type="InterPro" id="IPR043504">
    <property type="entry name" value="Peptidase_S1_PA_chymotrypsin"/>
</dbReference>
<dbReference type="OrthoDB" id="17845at2759"/>
<keyword evidence="1" id="KW-0378">Hydrolase</keyword>
<keyword evidence="1" id="KW-0576">Peroxisome</keyword>
<dbReference type="EMBL" id="CABPRJ010001942">
    <property type="protein sequence ID" value="VVC42212.1"/>
    <property type="molecule type" value="Genomic_DNA"/>
</dbReference>
<dbReference type="GO" id="GO:0016485">
    <property type="term" value="P:protein processing"/>
    <property type="evidence" value="ECO:0007669"/>
    <property type="project" value="InterPro"/>
</dbReference>
<dbReference type="GO" id="GO:0031998">
    <property type="term" value="P:regulation of fatty acid beta-oxidation"/>
    <property type="evidence" value="ECO:0007669"/>
    <property type="project" value="TreeGrafter"/>
</dbReference>
<comment type="subcellular location">
    <subcellularLocation>
        <location evidence="1">Peroxisome</location>
    </subcellularLocation>
</comment>
<dbReference type="Gene3D" id="2.40.10.10">
    <property type="entry name" value="Trypsin-like serine proteases"/>
    <property type="match status" value="2"/>
</dbReference>
<accession>A0A5E4NGB3</accession>
<reference evidence="2 3" key="1">
    <citation type="submission" date="2019-08" db="EMBL/GenBank/DDBJ databases">
        <authorList>
            <person name="Alioto T."/>
            <person name="Alioto T."/>
            <person name="Gomez Garrido J."/>
        </authorList>
    </citation>
    <scope>NUCLEOTIDE SEQUENCE [LARGE SCALE GENOMIC DNA]</scope>
</reference>
<evidence type="ECO:0000313" key="2">
    <source>
        <dbReference type="EMBL" id="VVC42212.1"/>
    </source>
</evidence>
<keyword evidence="1" id="KW-0720">Serine protease</keyword>
<comment type="similarity">
    <text evidence="1">Belongs to the peptidase S1B family.</text>
</comment>
<dbReference type="PANTHER" id="PTHR21004">
    <property type="entry name" value="SERINE PROTEASE-RELATED"/>
    <property type="match status" value="1"/>
</dbReference>
<sequence length="225" mass="24585">MRNTENKTNNHGGNYHSRSVVKVECGHNMGTAVCVSTGTTGDLFLTCAHVVQYKIQLVILRYDGYVIRGKVIYVTHKDDPNDIAIIISGHNVANIIPCKISNNIPSAGQKVFAVGYACEENVPAIVFGNVQKSTLNTITTSCNVRTGFSGGPVFTSDGQMLGLTIGKLSLGIVHFVLPSTKFISTIKKHILTNDLKNINNLDFKSPLKKMFWNKGISHKNLICHI</sequence>
<dbReference type="AlphaFoldDB" id="A0A5E4NGB3"/>
<protein>
    <recommendedName>
        <fullName evidence="1">Peroxisomal leader peptide-processing protease</fullName>
        <ecNumber evidence="1">3.4.21.-</ecNumber>
    </recommendedName>
</protein>
<dbReference type="GO" id="GO:0004252">
    <property type="term" value="F:serine-type endopeptidase activity"/>
    <property type="evidence" value="ECO:0007669"/>
    <property type="project" value="InterPro"/>
</dbReference>
<dbReference type="PANTHER" id="PTHR21004:SF0">
    <property type="entry name" value="PEROXISOMAL LEADER PEPTIDE-PROCESSING PROTEASE"/>
    <property type="match status" value="1"/>
</dbReference>
<gene>
    <name evidence="2" type="ORF">CINCED_3A009901</name>
</gene>
<dbReference type="SUPFAM" id="SSF50494">
    <property type="entry name" value="Trypsin-like serine proteases"/>
    <property type="match status" value="1"/>
</dbReference>
<evidence type="ECO:0000313" key="3">
    <source>
        <dbReference type="Proteomes" id="UP000325440"/>
    </source>
</evidence>
<comment type="function">
    <text evidence="1">Peroxisomal protease that mediates both the removal of the leader peptide from proteins containing a PTS2 target sequence and processes several PTS1-containing proteins. Catalyzes the processing of PTS1-proteins involved in the peroxisomal beta-oxidation of fatty acids.</text>
</comment>
<dbReference type="InterPro" id="IPR009003">
    <property type="entry name" value="Peptidase_S1_PA"/>
</dbReference>
<dbReference type="Proteomes" id="UP000325440">
    <property type="component" value="Unassembled WGS sequence"/>
</dbReference>
<comment type="PTM">
    <text evidence="1">The full-lengh TYSND1 is the active the proteolytic processing of PTS1- and PTS2-proteins and in self-cleavage, and intermolecular self-cleavage of TYSND1 down-regulates its protease activity.</text>
</comment>
<dbReference type="InterPro" id="IPR039245">
    <property type="entry name" value="TYSND1/DEG15"/>
</dbReference>
<dbReference type="Pfam" id="PF13365">
    <property type="entry name" value="Trypsin_2"/>
    <property type="match status" value="1"/>
</dbReference>
<dbReference type="GO" id="GO:0005777">
    <property type="term" value="C:peroxisome"/>
    <property type="evidence" value="ECO:0007669"/>
    <property type="project" value="UniProtKB-SubCell"/>
</dbReference>